<dbReference type="Proteomes" id="UP000243657">
    <property type="component" value="Unassembled WGS sequence"/>
</dbReference>
<name>A0A261F643_9BIFI</name>
<keyword evidence="2" id="KW-1185">Reference proteome</keyword>
<reference evidence="1 2" key="1">
    <citation type="journal article" date="2017" name="BMC Genomics">
        <title>Comparative genomic and phylogenomic analyses of the Bifidobacteriaceae family.</title>
        <authorList>
            <person name="Lugli G.A."/>
            <person name="Milani C."/>
            <person name="Turroni F."/>
            <person name="Duranti S."/>
            <person name="Mancabelli L."/>
            <person name="Mangifesta M."/>
            <person name="Ferrario C."/>
            <person name="Modesto M."/>
            <person name="Mattarelli P."/>
            <person name="Jiri K."/>
            <person name="van Sinderen D."/>
            <person name="Ventura M."/>
        </authorList>
    </citation>
    <scope>NUCLEOTIDE SEQUENCE [LARGE SCALE GENOMIC DNA]</scope>
    <source>
        <strain evidence="1 2">DSM 24762</strain>
    </source>
</reference>
<organism evidence="1 2">
    <name type="scientific">Alloscardovia macacae</name>
    <dbReference type="NCBI Taxonomy" id="1160091"/>
    <lineage>
        <taxon>Bacteria</taxon>
        <taxon>Bacillati</taxon>
        <taxon>Actinomycetota</taxon>
        <taxon>Actinomycetes</taxon>
        <taxon>Bifidobacteriales</taxon>
        <taxon>Bifidobacteriaceae</taxon>
        <taxon>Alloscardovia</taxon>
    </lineage>
</organism>
<protein>
    <submittedName>
        <fullName evidence="1">Uncharacterized protein</fullName>
    </submittedName>
</protein>
<gene>
    <name evidence="1" type="ORF">ALMA_0492</name>
</gene>
<dbReference type="EMBL" id="MWWT01000004">
    <property type="protein sequence ID" value="OZG54545.1"/>
    <property type="molecule type" value="Genomic_DNA"/>
</dbReference>
<evidence type="ECO:0000313" key="1">
    <source>
        <dbReference type="EMBL" id="OZG54545.1"/>
    </source>
</evidence>
<sequence>MTKETRYNAETEAALEEAREIMRGERDATRYQSVEDAFADALSDVNEM</sequence>
<proteinExistence type="predicted"/>
<dbReference type="RefSeq" id="WP_158520634.1">
    <property type="nucleotide sequence ID" value="NZ_JBHLWS010000005.1"/>
</dbReference>
<dbReference type="AlphaFoldDB" id="A0A261F643"/>
<comment type="caution">
    <text evidence="1">The sequence shown here is derived from an EMBL/GenBank/DDBJ whole genome shotgun (WGS) entry which is preliminary data.</text>
</comment>
<accession>A0A261F643</accession>
<evidence type="ECO:0000313" key="2">
    <source>
        <dbReference type="Proteomes" id="UP000243657"/>
    </source>
</evidence>